<proteinExistence type="predicted"/>
<protein>
    <submittedName>
        <fullName evidence="1">Uncharacterized protein</fullName>
    </submittedName>
</protein>
<dbReference type="AlphaFoldDB" id="A0AAV2MH32"/>
<keyword evidence="2" id="KW-1185">Reference proteome</keyword>
<accession>A0AAV2MH32</accession>
<dbReference type="Proteomes" id="UP001497482">
    <property type="component" value="Chromosome 8"/>
</dbReference>
<reference evidence="1 2" key="1">
    <citation type="submission" date="2024-04" db="EMBL/GenBank/DDBJ databases">
        <authorList>
            <person name="Waldvogel A.-M."/>
            <person name="Schoenle A."/>
        </authorList>
    </citation>
    <scope>NUCLEOTIDE SEQUENCE [LARGE SCALE GENOMIC DNA]</scope>
</reference>
<gene>
    <name evidence="1" type="ORF">KC01_LOCUS38832</name>
</gene>
<name>A0AAV2MH32_KNICA</name>
<sequence>MSKRGLPVEVIKTPESILEQVKKLEQSDPRDWPQNNEDGEATLISGAVNYEHISEHRDKEGRYVMITGKSTGKVLLQTECVHPTGH</sequence>
<dbReference type="EMBL" id="OZ035830">
    <property type="protein sequence ID" value="CAL1612516.1"/>
    <property type="molecule type" value="Genomic_DNA"/>
</dbReference>
<evidence type="ECO:0000313" key="1">
    <source>
        <dbReference type="EMBL" id="CAL1612516.1"/>
    </source>
</evidence>
<evidence type="ECO:0000313" key="2">
    <source>
        <dbReference type="Proteomes" id="UP001497482"/>
    </source>
</evidence>
<organism evidence="1 2">
    <name type="scientific">Knipowitschia caucasica</name>
    <name type="common">Caucasian dwarf goby</name>
    <name type="synonym">Pomatoschistus caucasicus</name>
    <dbReference type="NCBI Taxonomy" id="637954"/>
    <lineage>
        <taxon>Eukaryota</taxon>
        <taxon>Metazoa</taxon>
        <taxon>Chordata</taxon>
        <taxon>Craniata</taxon>
        <taxon>Vertebrata</taxon>
        <taxon>Euteleostomi</taxon>
        <taxon>Actinopterygii</taxon>
        <taxon>Neopterygii</taxon>
        <taxon>Teleostei</taxon>
        <taxon>Neoteleostei</taxon>
        <taxon>Acanthomorphata</taxon>
        <taxon>Gobiaria</taxon>
        <taxon>Gobiiformes</taxon>
        <taxon>Gobioidei</taxon>
        <taxon>Gobiidae</taxon>
        <taxon>Gobiinae</taxon>
        <taxon>Knipowitschia</taxon>
    </lineage>
</organism>